<protein>
    <recommendedName>
        <fullName evidence="8">MARVEL domain-containing protein</fullName>
    </recommendedName>
</protein>
<feature type="transmembrane region" description="Helical" evidence="7">
    <location>
        <begin position="109"/>
        <end position="132"/>
    </location>
</feature>
<accession>A0A9Q1E235</accession>
<evidence type="ECO:0000313" key="9">
    <source>
        <dbReference type="EMBL" id="KAJ8288231.1"/>
    </source>
</evidence>
<organism evidence="9 10">
    <name type="scientific">Conger conger</name>
    <name type="common">Conger eel</name>
    <name type="synonym">Muraena conger</name>
    <dbReference type="NCBI Taxonomy" id="82655"/>
    <lineage>
        <taxon>Eukaryota</taxon>
        <taxon>Metazoa</taxon>
        <taxon>Chordata</taxon>
        <taxon>Craniata</taxon>
        <taxon>Vertebrata</taxon>
        <taxon>Euteleostomi</taxon>
        <taxon>Actinopterygii</taxon>
        <taxon>Neopterygii</taxon>
        <taxon>Teleostei</taxon>
        <taxon>Anguilliformes</taxon>
        <taxon>Congridae</taxon>
        <taxon>Conger</taxon>
    </lineage>
</organism>
<feature type="transmembrane region" description="Helical" evidence="7">
    <location>
        <begin position="79"/>
        <end position="97"/>
    </location>
</feature>
<comment type="subcellular location">
    <subcellularLocation>
        <location evidence="1">Membrane</location>
        <topology evidence="1">Multi-pass membrane protein</topology>
    </subcellularLocation>
</comment>
<keyword evidence="3 7" id="KW-1133">Transmembrane helix</keyword>
<proteinExistence type="predicted"/>
<evidence type="ECO:0000313" key="10">
    <source>
        <dbReference type="Proteomes" id="UP001152803"/>
    </source>
</evidence>
<dbReference type="AlphaFoldDB" id="A0A9Q1E235"/>
<dbReference type="Pfam" id="PF01284">
    <property type="entry name" value="MARVEL"/>
    <property type="match status" value="1"/>
</dbReference>
<dbReference type="PANTHER" id="PTHR22776">
    <property type="entry name" value="MARVEL-CONTAINING POTENTIAL LIPID RAFT-ASSOCIATED PROTEIN"/>
    <property type="match status" value="1"/>
</dbReference>
<dbReference type="EMBL" id="JAFJMO010000001">
    <property type="protein sequence ID" value="KAJ8288231.1"/>
    <property type="molecule type" value="Genomic_DNA"/>
</dbReference>
<name>A0A9Q1E235_CONCO</name>
<feature type="region of interest" description="Disordered" evidence="6">
    <location>
        <begin position="169"/>
        <end position="190"/>
    </location>
</feature>
<feature type="domain" description="MARVEL" evidence="8">
    <location>
        <begin position="35"/>
        <end position="162"/>
    </location>
</feature>
<feature type="compositionally biased region" description="Basic and acidic residues" evidence="6">
    <location>
        <begin position="180"/>
        <end position="190"/>
    </location>
</feature>
<reference evidence="9" key="1">
    <citation type="journal article" date="2023" name="Science">
        <title>Genome structures resolve the early diversification of teleost fishes.</title>
        <authorList>
            <person name="Parey E."/>
            <person name="Louis A."/>
            <person name="Montfort J."/>
            <person name="Bouchez O."/>
            <person name="Roques C."/>
            <person name="Iampietro C."/>
            <person name="Lluch J."/>
            <person name="Castinel A."/>
            <person name="Donnadieu C."/>
            <person name="Desvignes T."/>
            <person name="Floi Bucao C."/>
            <person name="Jouanno E."/>
            <person name="Wen M."/>
            <person name="Mejri S."/>
            <person name="Dirks R."/>
            <person name="Jansen H."/>
            <person name="Henkel C."/>
            <person name="Chen W.J."/>
            <person name="Zahm M."/>
            <person name="Cabau C."/>
            <person name="Klopp C."/>
            <person name="Thompson A.W."/>
            <person name="Robinson-Rechavi M."/>
            <person name="Braasch I."/>
            <person name="Lecointre G."/>
            <person name="Bobe J."/>
            <person name="Postlethwait J.H."/>
            <person name="Berthelot C."/>
            <person name="Roest Crollius H."/>
            <person name="Guiguen Y."/>
        </authorList>
    </citation>
    <scope>NUCLEOTIDE SEQUENCE</scope>
    <source>
        <strain evidence="9">Concon-B</strain>
    </source>
</reference>
<evidence type="ECO:0000256" key="4">
    <source>
        <dbReference type="ARBA" id="ARBA00023136"/>
    </source>
</evidence>
<evidence type="ECO:0000259" key="8">
    <source>
        <dbReference type="PROSITE" id="PS51225"/>
    </source>
</evidence>
<dbReference type="PANTHER" id="PTHR22776:SF25">
    <property type="entry name" value="CKLF-LIKE MARVEL TRANSMEMBRANE DOMAIN-CONTAINING PROTEIN 6"/>
    <property type="match status" value="1"/>
</dbReference>
<dbReference type="OrthoDB" id="10028364at2759"/>
<dbReference type="PROSITE" id="PS51225">
    <property type="entry name" value="MARVEL"/>
    <property type="match status" value="1"/>
</dbReference>
<dbReference type="Proteomes" id="UP001152803">
    <property type="component" value="Unassembled WGS sequence"/>
</dbReference>
<dbReference type="InterPro" id="IPR008253">
    <property type="entry name" value="Marvel"/>
</dbReference>
<dbReference type="InterPro" id="IPR050578">
    <property type="entry name" value="MARVEL-CKLF_proteins"/>
</dbReference>
<feature type="transmembrane region" description="Helical" evidence="7">
    <location>
        <begin position="138"/>
        <end position="159"/>
    </location>
</feature>
<evidence type="ECO:0000256" key="1">
    <source>
        <dbReference type="ARBA" id="ARBA00004141"/>
    </source>
</evidence>
<evidence type="ECO:0000256" key="6">
    <source>
        <dbReference type="SAM" id="MobiDB-lite"/>
    </source>
</evidence>
<keyword evidence="2 5" id="KW-0812">Transmembrane</keyword>
<keyword evidence="10" id="KW-1185">Reference proteome</keyword>
<evidence type="ECO:0000256" key="3">
    <source>
        <dbReference type="ARBA" id="ARBA00022989"/>
    </source>
</evidence>
<evidence type="ECO:0000256" key="5">
    <source>
        <dbReference type="PROSITE-ProRule" id="PRU00581"/>
    </source>
</evidence>
<gene>
    <name evidence="9" type="ORF">COCON_G00008900</name>
</gene>
<keyword evidence="4 5" id="KW-0472">Membrane</keyword>
<dbReference type="GO" id="GO:0016020">
    <property type="term" value="C:membrane"/>
    <property type="evidence" value="ECO:0007669"/>
    <property type="project" value="UniProtKB-SubCell"/>
</dbReference>
<evidence type="ECO:0000256" key="2">
    <source>
        <dbReference type="ARBA" id="ARBA00022692"/>
    </source>
</evidence>
<comment type="caution">
    <text evidence="9">The sequence shown here is derived from an EMBL/GenBank/DDBJ whole genome shotgun (WGS) entry which is preliminary data.</text>
</comment>
<sequence length="190" mass="20714">MGQQEITMADVGNVYNPTTQPDQGSKKWFAIPSEHLDIIRFGIKFAEVVLSFLAFVLEEVVAGCTSCTPLYFFEFVSCTAFLFTTLLLVLLSTVLYKKVGINRWPTVDFVYTGVILFFFGIAAIVFACVNGGTSVEKAAVAFGFLATIAFAVDLGYFGMTKGLPFVKKSSQPTGDLEQPEAEKLRANGAE</sequence>
<evidence type="ECO:0000256" key="7">
    <source>
        <dbReference type="SAM" id="Phobius"/>
    </source>
</evidence>